<name>A0A7J6MHM2_PEROL</name>
<dbReference type="PANTHER" id="PTHR45762:SF3">
    <property type="entry name" value="ZINC-FINGER PROTEIN AT 72D, ISOFORM B"/>
    <property type="match status" value="1"/>
</dbReference>
<evidence type="ECO:0000256" key="1">
    <source>
        <dbReference type="SAM" id="MobiDB-lite"/>
    </source>
</evidence>
<feature type="region of interest" description="Disordered" evidence="1">
    <location>
        <begin position="335"/>
        <end position="382"/>
    </location>
</feature>
<dbReference type="InterPro" id="IPR036236">
    <property type="entry name" value="Znf_C2H2_sf"/>
</dbReference>
<feature type="domain" description="U1-type" evidence="3">
    <location>
        <begin position="96"/>
        <end position="130"/>
    </location>
</feature>
<dbReference type="SMART" id="SM00355">
    <property type="entry name" value="ZnF_C2H2"/>
    <property type="match status" value="5"/>
</dbReference>
<feature type="domain" description="C2H2-type" evidence="2">
    <location>
        <begin position="670"/>
        <end position="694"/>
    </location>
</feature>
<feature type="domain" description="C2H2-type" evidence="2">
    <location>
        <begin position="298"/>
        <end position="318"/>
    </location>
</feature>
<sequence>MASTLWGIHGSGKGGHDKENSLDHNRQSVPDAWQQSEQWSEKSLSEPSDWCEEARERSMTGGSVGPAPLSKAQRGILDHNFVSVSDGREYHPGVKAGWLYCRLCDKKCDRFEIMLGHLASVRHQERVAAVPRSDASLVQSAPQKISGNLPKFLSKRGETFFCTLCKCGPMAKISLGDHLTGQKHRKQCDRDQLASSLEMLQTLRKSAGSSAAAAASKSKKKRKSPSQLSTREPLVVLSVKSLQTLVGKRRLTEEAFEAPALQQANSVNSQQPGGGKKRRVDGQKVSLPDSVIEKGESYYCKLCDAKPQNERDMWAHLQGNKVCPPSSFDKYCNFSSRHRSNTDRLEASRPRSASTADSLSYNVSARPFSPPPPSQFERRFPEPPQGVEQALYAPNGALLPPGSGDQNGSRSVLLSAAHTMAESGAKTDPPGEGSASYPADGPEKEPPTEQETASPERSPQAAAEVKKKVEQKEDEKPDSSSWGRFNRWGEKSPSDSRALGGSLWKSSWDPDRRSNDNPPGNRRNYSSSSWDMPPDWDPQKDYDNLPASQRAILENNFVGLSDGKKYYGLEKGWLYCELCRKKTCISFDIMSNHLQSEKHQRYLRWMQMQPEEARMKAIEDMQLTNSPSKEELSAAVVPTAQGGGVGSGAEPPVIKQEDLPKFIELRPDCFYCTLCDARPQAWSSLESHVAGQRHRSRYERAEWEQSGQAAGWYGQLAVSSASAASTTAPALPWTTSTSVSSSSVWQHAQPWQQPRSAAERPLFAPNGRLLPPGFRHARAQAKAKAAKAAGPPTRASFEADGVLL</sequence>
<dbReference type="Proteomes" id="UP000572268">
    <property type="component" value="Unassembled WGS sequence"/>
</dbReference>
<evidence type="ECO:0000313" key="7">
    <source>
        <dbReference type="Proteomes" id="UP000572268"/>
    </source>
</evidence>
<feature type="domain" description="C2H2-type" evidence="2">
    <location>
        <begin position="160"/>
        <end position="184"/>
    </location>
</feature>
<proteinExistence type="predicted"/>
<dbReference type="SUPFAM" id="SSF57667">
    <property type="entry name" value="beta-beta-alpha zinc fingers"/>
    <property type="match status" value="3"/>
</dbReference>
<feature type="compositionally biased region" description="Basic and acidic residues" evidence="1">
    <location>
        <begin position="340"/>
        <end position="349"/>
    </location>
</feature>
<comment type="caution">
    <text evidence="5">The sequence shown here is derived from an EMBL/GenBank/DDBJ whole genome shotgun (WGS) entry which is preliminary data.</text>
</comment>
<evidence type="ECO:0000313" key="4">
    <source>
        <dbReference type="EMBL" id="KAF4656856.1"/>
    </source>
</evidence>
<feature type="region of interest" description="Disordered" evidence="1">
    <location>
        <begin position="420"/>
        <end position="543"/>
    </location>
</feature>
<dbReference type="InterPro" id="IPR003604">
    <property type="entry name" value="Matrin/U1-like-C_Znf_C2H2"/>
</dbReference>
<feature type="compositionally biased region" description="Basic and acidic residues" evidence="1">
    <location>
        <begin position="464"/>
        <end position="478"/>
    </location>
</feature>
<dbReference type="SMART" id="SM00451">
    <property type="entry name" value="ZnF_U1"/>
    <property type="match status" value="5"/>
</dbReference>
<dbReference type="EMBL" id="JABANN010000109">
    <property type="protein sequence ID" value="KAF4671112.1"/>
    <property type="molecule type" value="Genomic_DNA"/>
</dbReference>
<protein>
    <submittedName>
        <fullName evidence="5">Uncharacterized protein</fullName>
    </submittedName>
</protein>
<evidence type="ECO:0000313" key="5">
    <source>
        <dbReference type="EMBL" id="KAF4671112.1"/>
    </source>
</evidence>
<dbReference type="Pfam" id="PF12874">
    <property type="entry name" value="zf-met"/>
    <property type="match status" value="1"/>
</dbReference>
<evidence type="ECO:0000259" key="3">
    <source>
        <dbReference type="SMART" id="SM00451"/>
    </source>
</evidence>
<evidence type="ECO:0000313" key="6">
    <source>
        <dbReference type="Proteomes" id="UP000570595"/>
    </source>
</evidence>
<dbReference type="GO" id="GO:0003725">
    <property type="term" value="F:double-stranded RNA binding"/>
    <property type="evidence" value="ECO:0007669"/>
    <property type="project" value="TreeGrafter"/>
</dbReference>
<organism evidence="5 7">
    <name type="scientific">Perkinsus olseni</name>
    <name type="common">Perkinsus atlanticus</name>
    <dbReference type="NCBI Taxonomy" id="32597"/>
    <lineage>
        <taxon>Eukaryota</taxon>
        <taxon>Sar</taxon>
        <taxon>Alveolata</taxon>
        <taxon>Perkinsozoa</taxon>
        <taxon>Perkinsea</taxon>
        <taxon>Perkinsida</taxon>
        <taxon>Perkinsidae</taxon>
        <taxon>Perkinsus</taxon>
    </lineage>
</organism>
<feature type="domain" description="U1-type" evidence="3">
    <location>
        <begin position="157"/>
        <end position="191"/>
    </location>
</feature>
<feature type="compositionally biased region" description="Polar residues" evidence="1">
    <location>
        <begin position="262"/>
        <end position="271"/>
    </location>
</feature>
<dbReference type="GO" id="GO:0071011">
    <property type="term" value="C:precatalytic spliceosome"/>
    <property type="evidence" value="ECO:0007669"/>
    <property type="project" value="TreeGrafter"/>
</dbReference>
<gene>
    <name evidence="5" type="ORF">FOL46_000422</name>
    <name evidence="4" type="ORF">FOZ61_006634</name>
</gene>
<evidence type="ECO:0000259" key="2">
    <source>
        <dbReference type="SMART" id="SM00355"/>
    </source>
</evidence>
<feature type="domain" description="U1-type" evidence="3">
    <location>
        <begin position="667"/>
        <end position="701"/>
    </location>
</feature>
<feature type="region of interest" description="Disordered" evidence="1">
    <location>
        <begin position="1"/>
        <end position="70"/>
    </location>
</feature>
<dbReference type="GO" id="GO:0003727">
    <property type="term" value="F:single-stranded RNA binding"/>
    <property type="evidence" value="ECO:0007669"/>
    <property type="project" value="TreeGrafter"/>
</dbReference>
<feature type="compositionally biased region" description="Basic and acidic residues" evidence="1">
    <location>
        <begin position="14"/>
        <end position="26"/>
    </location>
</feature>
<accession>A0A7J6MHM2</accession>
<dbReference type="PANTHER" id="PTHR45762">
    <property type="entry name" value="ZINC FINGER RNA-BINDING PROTEIN"/>
    <property type="match status" value="1"/>
</dbReference>
<dbReference type="Proteomes" id="UP000570595">
    <property type="component" value="Unassembled WGS sequence"/>
</dbReference>
<feature type="region of interest" description="Disordered" evidence="1">
    <location>
        <begin position="262"/>
        <end position="287"/>
    </location>
</feature>
<feature type="domain" description="C2H2-type" evidence="2">
    <location>
        <begin position="99"/>
        <end position="123"/>
    </location>
</feature>
<feature type="region of interest" description="Disordered" evidence="1">
    <location>
        <begin position="208"/>
        <end position="229"/>
    </location>
</feature>
<reference evidence="6 7" key="1">
    <citation type="submission" date="2020-04" db="EMBL/GenBank/DDBJ databases">
        <title>Perkinsus olseni comparative genomics.</title>
        <authorList>
            <person name="Bogema D.R."/>
        </authorList>
    </citation>
    <scope>NUCLEOTIDE SEQUENCE [LARGE SCALE GENOMIC DNA]</scope>
    <source>
        <strain evidence="4">ATCC PRA-179</strain>
        <strain evidence="5">ATCC PRA-31</strain>
    </source>
</reference>
<feature type="domain" description="U1-type" evidence="3">
    <location>
        <begin position="571"/>
        <end position="606"/>
    </location>
</feature>
<dbReference type="OrthoDB" id="445954at2759"/>
<dbReference type="GO" id="GO:0008270">
    <property type="term" value="F:zinc ion binding"/>
    <property type="evidence" value="ECO:0007669"/>
    <property type="project" value="InterPro"/>
</dbReference>
<feature type="compositionally biased region" description="Polar residues" evidence="1">
    <location>
        <begin position="351"/>
        <end position="363"/>
    </location>
</feature>
<feature type="domain" description="C2H2-type" evidence="2">
    <location>
        <begin position="574"/>
        <end position="599"/>
    </location>
</feature>
<dbReference type="EMBL" id="JABAHT010000384">
    <property type="protein sequence ID" value="KAF4656856.1"/>
    <property type="molecule type" value="Genomic_DNA"/>
</dbReference>
<feature type="domain" description="U1-type" evidence="3">
    <location>
        <begin position="295"/>
        <end position="345"/>
    </location>
</feature>
<feature type="region of interest" description="Disordered" evidence="1">
    <location>
        <begin position="785"/>
        <end position="804"/>
    </location>
</feature>
<dbReference type="AlphaFoldDB" id="A0A7J6MHM2"/>
<dbReference type="InterPro" id="IPR013087">
    <property type="entry name" value="Znf_C2H2_type"/>
</dbReference>